<dbReference type="EMBL" id="GL732800">
    <property type="protein sequence ID" value="EFX64703.1"/>
    <property type="molecule type" value="Genomic_DNA"/>
</dbReference>
<sequence>MGVLSTVQQSAALVAHWKSSERKPREKKKGQWSRLVMTSPSFDIIVDPTNGSPPPRTFSSSSIIRSQPIPSNVNVQEEGPVCISFTFEGHVDHYLTKMSCCFASLMAGSTNRLPMSPGYCGYQTATPPSYYKTASNATTSFYTDAPSTTLRWSNVHQLRSSSCLVNYFVVLLLDVVTLKAGSTTGVPMYRGYGGYQTATPPSYYTAKTYATTAYYTTIHQTPKYNSAPSYTTKAAEYYTTKAAEYYTTKAAEYYTTKYSFPAFYTEVSKHFTGEVAHYATSLSYYTEAPKYYTTKTPKYYTTNYAQYSITYVAPTYYTEVFYFPELLHY</sequence>
<keyword evidence="2" id="KW-1185">Reference proteome</keyword>
<gene>
    <name evidence="1" type="ORF">DAPPUDRAFT_265930</name>
</gene>
<name>E9HU87_DAPPU</name>
<accession>E9HU87</accession>
<dbReference type="Proteomes" id="UP000000305">
    <property type="component" value="Unassembled WGS sequence"/>
</dbReference>
<protein>
    <submittedName>
        <fullName evidence="1">Uncharacterized protein</fullName>
    </submittedName>
</protein>
<dbReference type="PANTHER" id="PTHR23263">
    <property type="entry name" value="SMALL PROLINE-RICH PROTEIN"/>
    <property type="match status" value="1"/>
</dbReference>
<reference evidence="1 2" key="1">
    <citation type="journal article" date="2011" name="Science">
        <title>The ecoresponsive genome of Daphnia pulex.</title>
        <authorList>
            <person name="Colbourne J.K."/>
            <person name="Pfrender M.E."/>
            <person name="Gilbert D."/>
            <person name="Thomas W.K."/>
            <person name="Tucker A."/>
            <person name="Oakley T.H."/>
            <person name="Tokishita S."/>
            <person name="Aerts A."/>
            <person name="Arnold G.J."/>
            <person name="Basu M.K."/>
            <person name="Bauer D.J."/>
            <person name="Caceres C.E."/>
            <person name="Carmel L."/>
            <person name="Casola C."/>
            <person name="Choi J.H."/>
            <person name="Detter J.C."/>
            <person name="Dong Q."/>
            <person name="Dusheyko S."/>
            <person name="Eads B.D."/>
            <person name="Frohlich T."/>
            <person name="Geiler-Samerotte K.A."/>
            <person name="Gerlach D."/>
            <person name="Hatcher P."/>
            <person name="Jogdeo S."/>
            <person name="Krijgsveld J."/>
            <person name="Kriventseva E.V."/>
            <person name="Kultz D."/>
            <person name="Laforsch C."/>
            <person name="Lindquist E."/>
            <person name="Lopez J."/>
            <person name="Manak J.R."/>
            <person name="Muller J."/>
            <person name="Pangilinan J."/>
            <person name="Patwardhan R.P."/>
            <person name="Pitluck S."/>
            <person name="Pritham E.J."/>
            <person name="Rechtsteiner A."/>
            <person name="Rho M."/>
            <person name="Rogozin I.B."/>
            <person name="Sakarya O."/>
            <person name="Salamov A."/>
            <person name="Schaack S."/>
            <person name="Shapiro H."/>
            <person name="Shiga Y."/>
            <person name="Skalitzky C."/>
            <person name="Smith Z."/>
            <person name="Souvorov A."/>
            <person name="Sung W."/>
            <person name="Tang Z."/>
            <person name="Tsuchiya D."/>
            <person name="Tu H."/>
            <person name="Vos H."/>
            <person name="Wang M."/>
            <person name="Wolf Y.I."/>
            <person name="Yamagata H."/>
            <person name="Yamada T."/>
            <person name="Ye Y."/>
            <person name="Shaw J.R."/>
            <person name="Andrews J."/>
            <person name="Crease T.J."/>
            <person name="Tang H."/>
            <person name="Lucas S.M."/>
            <person name="Robertson H.M."/>
            <person name="Bork P."/>
            <person name="Koonin E.V."/>
            <person name="Zdobnov E.M."/>
            <person name="Grigoriev I.V."/>
            <person name="Lynch M."/>
            <person name="Boore J.L."/>
        </authorList>
    </citation>
    <scope>NUCLEOTIDE SEQUENCE [LARGE SCALE GENOMIC DNA]</scope>
</reference>
<dbReference type="AlphaFoldDB" id="E9HU87"/>
<organism evidence="1 2">
    <name type="scientific">Daphnia pulex</name>
    <name type="common">Water flea</name>
    <dbReference type="NCBI Taxonomy" id="6669"/>
    <lineage>
        <taxon>Eukaryota</taxon>
        <taxon>Metazoa</taxon>
        <taxon>Ecdysozoa</taxon>
        <taxon>Arthropoda</taxon>
        <taxon>Crustacea</taxon>
        <taxon>Branchiopoda</taxon>
        <taxon>Diplostraca</taxon>
        <taxon>Cladocera</taxon>
        <taxon>Anomopoda</taxon>
        <taxon>Daphniidae</taxon>
        <taxon>Daphnia</taxon>
    </lineage>
</organism>
<evidence type="ECO:0000313" key="2">
    <source>
        <dbReference type="Proteomes" id="UP000000305"/>
    </source>
</evidence>
<dbReference type="PANTHER" id="PTHR23263:SF124">
    <property type="entry name" value="SMALL PROLINE-RICH PROTEIN 3"/>
    <property type="match status" value="1"/>
</dbReference>
<proteinExistence type="predicted"/>
<dbReference type="InParanoid" id="E9HU87"/>
<evidence type="ECO:0000313" key="1">
    <source>
        <dbReference type="EMBL" id="EFX64703.1"/>
    </source>
</evidence>
<dbReference type="KEGG" id="dpx:DAPPUDRAFT_265930"/>
<dbReference type="HOGENOM" id="CLU_790527_0_0_1"/>